<dbReference type="EMBL" id="DS618811">
    <property type="protein sequence ID" value="EEC00603.1"/>
    <property type="molecule type" value="Genomic_DNA"/>
</dbReference>
<dbReference type="EnsemblMetazoa" id="ISCW001774-RA">
    <property type="protein sequence ID" value="ISCW001774-PA"/>
    <property type="gene ID" value="ISCW001774"/>
</dbReference>
<protein>
    <submittedName>
        <fullName evidence="1 2">Uncharacterized protein</fullName>
    </submittedName>
</protein>
<dbReference type="Proteomes" id="UP000001555">
    <property type="component" value="Unassembled WGS sequence"/>
</dbReference>
<dbReference type="VEuPathDB" id="VectorBase:ISCW001774"/>
<evidence type="ECO:0000313" key="2">
    <source>
        <dbReference type="EnsemblMetazoa" id="ISCW001774-PA"/>
    </source>
</evidence>
<dbReference type="EMBL" id="ABJB010810272">
    <property type="status" value="NOT_ANNOTATED_CDS"/>
    <property type="molecule type" value="Genomic_DNA"/>
</dbReference>
<reference evidence="1 3" key="1">
    <citation type="submission" date="2008-03" db="EMBL/GenBank/DDBJ databases">
        <title>Annotation of Ixodes scapularis.</title>
        <authorList>
            <consortium name="Ixodes scapularis Genome Project Consortium"/>
            <person name="Caler E."/>
            <person name="Hannick L.I."/>
            <person name="Bidwell S."/>
            <person name="Joardar V."/>
            <person name="Thiagarajan M."/>
            <person name="Amedeo P."/>
            <person name="Galinsky K.J."/>
            <person name="Schobel S."/>
            <person name="Inman J."/>
            <person name="Hostetler J."/>
            <person name="Miller J."/>
            <person name="Hammond M."/>
            <person name="Megy K."/>
            <person name="Lawson D."/>
            <person name="Kodira C."/>
            <person name="Sutton G."/>
            <person name="Meyer J."/>
            <person name="Hill C.A."/>
            <person name="Birren B."/>
            <person name="Nene V."/>
            <person name="Collins F."/>
            <person name="Alarcon-Chaidez F."/>
            <person name="Wikel S."/>
            <person name="Strausberg R."/>
        </authorList>
    </citation>
    <scope>NUCLEOTIDE SEQUENCE [LARGE SCALE GENOMIC DNA]</scope>
    <source>
        <strain evidence="3">Wikel</strain>
        <strain evidence="1">Wikel colony</strain>
    </source>
</reference>
<keyword evidence="3" id="KW-1185">Reference proteome</keyword>
<name>B7P1Y1_IXOSC</name>
<reference evidence="2" key="2">
    <citation type="submission" date="2020-05" db="UniProtKB">
        <authorList>
            <consortium name="EnsemblMetazoa"/>
        </authorList>
    </citation>
    <scope>IDENTIFICATION</scope>
    <source>
        <strain evidence="2">wikel</strain>
    </source>
</reference>
<dbReference type="VEuPathDB" id="VectorBase:ISCI001774"/>
<accession>B7P1Y1</accession>
<proteinExistence type="predicted"/>
<sequence>MKALQFYPDSPSTAADYSFGQPCTSVNYRDMLSLCSENEDFKGSYDQSMMTNRAVLPLNQSVIVYDTPQTIKRKMCAITRAFPEYHLGIALYDIDYEDTEKLCTNKKNLNDASGYWRVEPSSAYMKTILANVSFYTENQPCP</sequence>
<organism>
    <name type="scientific">Ixodes scapularis</name>
    <name type="common">Black-legged tick</name>
    <name type="synonym">Deer tick</name>
    <dbReference type="NCBI Taxonomy" id="6945"/>
    <lineage>
        <taxon>Eukaryota</taxon>
        <taxon>Metazoa</taxon>
        <taxon>Ecdysozoa</taxon>
        <taxon>Arthropoda</taxon>
        <taxon>Chelicerata</taxon>
        <taxon>Arachnida</taxon>
        <taxon>Acari</taxon>
        <taxon>Parasitiformes</taxon>
        <taxon>Ixodida</taxon>
        <taxon>Ixodoidea</taxon>
        <taxon>Ixodidae</taxon>
        <taxon>Ixodinae</taxon>
        <taxon>Ixodes</taxon>
    </lineage>
</organism>
<dbReference type="AlphaFoldDB" id="B7P1Y1"/>
<gene>
    <name evidence="1" type="ORF">IscW_ISCW001774</name>
</gene>
<evidence type="ECO:0000313" key="3">
    <source>
        <dbReference type="Proteomes" id="UP000001555"/>
    </source>
</evidence>
<dbReference type="HOGENOM" id="CLU_1817902_0_0_1"/>
<dbReference type="PaxDb" id="6945-B7P1Y1"/>
<dbReference type="InParanoid" id="B7P1Y1"/>
<evidence type="ECO:0000313" key="1">
    <source>
        <dbReference type="EMBL" id="EEC00603.1"/>
    </source>
</evidence>